<dbReference type="InterPro" id="IPR019660">
    <property type="entry name" value="Put_sensory_transdc_reg_YbjN"/>
</dbReference>
<evidence type="ECO:0000313" key="1">
    <source>
        <dbReference type="EMBL" id="RZS78869.1"/>
    </source>
</evidence>
<dbReference type="AlphaFoldDB" id="A0A4Q7N9W2"/>
<sequence>MSKNDNQAAVENAAAQVLTFVGADQVAEAIKAAGCAVTPIEQDGVVRLHSASHGVGFQVLWGNAQAKDQYADFTFSCPLRVQGGELPAGLLTEWHRTKRFARVSQHGDFVVLEMDVVAAGGVSPNHLVVAAQIWTQMMGQFFLYLRNFRAEEGQQVEAGQPAQSEPAAAAA</sequence>
<evidence type="ECO:0000313" key="2">
    <source>
        <dbReference type="Proteomes" id="UP000292445"/>
    </source>
</evidence>
<comment type="caution">
    <text evidence="1">The sequence shown here is derived from an EMBL/GenBank/DDBJ whole genome shotgun (WGS) entry which is preliminary data.</text>
</comment>
<keyword evidence="2" id="KW-1185">Reference proteome</keyword>
<name>A0A4Q7N9W2_9BURK</name>
<dbReference type="Proteomes" id="UP000292445">
    <property type="component" value="Unassembled WGS sequence"/>
</dbReference>
<protein>
    <submittedName>
        <fullName evidence="1">Putative sensory transduction regulator</fullName>
    </submittedName>
</protein>
<organism evidence="1 2">
    <name type="scientific">Pigmentiphaga kullae</name>
    <dbReference type="NCBI Taxonomy" id="151784"/>
    <lineage>
        <taxon>Bacteria</taxon>
        <taxon>Pseudomonadati</taxon>
        <taxon>Pseudomonadota</taxon>
        <taxon>Betaproteobacteria</taxon>
        <taxon>Burkholderiales</taxon>
        <taxon>Alcaligenaceae</taxon>
        <taxon>Pigmentiphaga</taxon>
    </lineage>
</organism>
<gene>
    <name evidence="1" type="ORF">EV675_5526</name>
</gene>
<dbReference type="OrthoDB" id="8719709at2"/>
<reference evidence="1 2" key="1">
    <citation type="submission" date="2019-02" db="EMBL/GenBank/DDBJ databases">
        <title>Genomic Encyclopedia of Type Strains, Phase IV (KMG-IV): sequencing the most valuable type-strain genomes for metagenomic binning, comparative biology and taxonomic classification.</title>
        <authorList>
            <person name="Goeker M."/>
        </authorList>
    </citation>
    <scope>NUCLEOTIDE SEQUENCE [LARGE SCALE GENOMIC DNA]</scope>
    <source>
        <strain evidence="1 2">K24</strain>
    </source>
</reference>
<dbReference type="RefSeq" id="WP_130361812.1">
    <property type="nucleotide sequence ID" value="NZ_SGXC01000003.1"/>
</dbReference>
<dbReference type="Pfam" id="PF10722">
    <property type="entry name" value="YbjN"/>
    <property type="match status" value="1"/>
</dbReference>
<accession>A0A4Q7N9W2</accession>
<proteinExistence type="predicted"/>
<dbReference type="CDD" id="cd17511">
    <property type="entry name" value="YbjN_AmyR-like"/>
    <property type="match status" value="1"/>
</dbReference>
<dbReference type="EMBL" id="SGXC01000003">
    <property type="protein sequence ID" value="RZS78869.1"/>
    <property type="molecule type" value="Genomic_DNA"/>
</dbReference>